<evidence type="ECO:0000313" key="6">
    <source>
        <dbReference type="EMBL" id="AJQ21502.1"/>
    </source>
</evidence>
<organism evidence="6">
    <name type="scientific">Mytilus galloprovincialis</name>
    <name type="common">Mediterranean mussel</name>
    <dbReference type="NCBI Taxonomy" id="29158"/>
    <lineage>
        <taxon>Eukaryota</taxon>
        <taxon>Metazoa</taxon>
        <taxon>Spiralia</taxon>
        <taxon>Lophotrochozoa</taxon>
        <taxon>Mollusca</taxon>
        <taxon>Bivalvia</taxon>
        <taxon>Autobranchia</taxon>
        <taxon>Pteriomorphia</taxon>
        <taxon>Mytilida</taxon>
        <taxon>Mytiloidea</taxon>
        <taxon>Mytilidae</taxon>
        <taxon>Mytilinae</taxon>
        <taxon>Mytilus</taxon>
    </lineage>
</organism>
<dbReference type="GO" id="GO:0005615">
    <property type="term" value="C:extracellular space"/>
    <property type="evidence" value="ECO:0007669"/>
    <property type="project" value="TreeGrafter"/>
</dbReference>
<keyword evidence="2" id="KW-0964">Secreted</keyword>
<dbReference type="GO" id="GO:0042742">
    <property type="term" value="P:defense response to bacterium"/>
    <property type="evidence" value="ECO:0007669"/>
    <property type="project" value="TreeGrafter"/>
</dbReference>
<dbReference type="EMBL" id="KP125907">
    <property type="protein sequence ID" value="AJQ21502.1"/>
    <property type="molecule type" value="mRNA"/>
</dbReference>
<proteinExistence type="evidence at transcript level"/>
<feature type="signal peptide" evidence="4">
    <location>
        <begin position="1"/>
        <end position="20"/>
    </location>
</feature>
<dbReference type="SMR" id="A0A0C5PRJ8"/>
<keyword evidence="3" id="KW-1015">Disulfide bond</keyword>
<evidence type="ECO:0000256" key="3">
    <source>
        <dbReference type="ARBA" id="ARBA00023157"/>
    </source>
</evidence>
<sequence length="69" mass="7408">MFKLGFLIVGLVFLISGTEGAPQRRLTCEAGSANIFGVQLGTTACLTHCLFLGHLGAYCDSHNVCHCRH</sequence>
<dbReference type="GO" id="GO:0006959">
    <property type="term" value="P:humoral immune response"/>
    <property type="evidence" value="ECO:0007669"/>
    <property type="project" value="TreeGrafter"/>
</dbReference>
<feature type="chain" id="PRO_5002188818" evidence="4">
    <location>
        <begin position="21"/>
        <end position="69"/>
    </location>
</feature>
<name>A0A0C5PRJ8_MYTGA</name>
<comment type="subcellular location">
    <subcellularLocation>
        <location evidence="1">Secreted</location>
    </subcellularLocation>
</comment>
<accession>A0A0C5PRJ8</accession>
<protein>
    <submittedName>
        <fullName evidence="6">Arthropod defensin-like 1</fullName>
    </submittedName>
</protein>
<dbReference type="SUPFAM" id="SSF57095">
    <property type="entry name" value="Scorpion toxin-like"/>
    <property type="match status" value="1"/>
</dbReference>
<dbReference type="PANTHER" id="PTHR13645">
    <property type="entry name" value="DEFENSIN"/>
    <property type="match status" value="1"/>
</dbReference>
<evidence type="ECO:0000256" key="1">
    <source>
        <dbReference type="ARBA" id="ARBA00004613"/>
    </source>
</evidence>
<dbReference type="AlphaFoldDB" id="A0A0C5PRJ8"/>
<dbReference type="PANTHER" id="PTHR13645:SF0">
    <property type="entry name" value="DEFENSIN"/>
    <property type="match status" value="1"/>
</dbReference>
<evidence type="ECO:0000256" key="2">
    <source>
        <dbReference type="ARBA" id="ARBA00022525"/>
    </source>
</evidence>
<evidence type="ECO:0000256" key="4">
    <source>
        <dbReference type="SAM" id="SignalP"/>
    </source>
</evidence>
<dbReference type="InterPro" id="IPR001542">
    <property type="entry name" value="Defensin_invertebrate/fungal"/>
</dbReference>
<feature type="domain" description="Invertebrate defensins family profile" evidence="5">
    <location>
        <begin position="25"/>
        <end position="69"/>
    </location>
</feature>
<dbReference type="Gene3D" id="3.30.30.10">
    <property type="entry name" value="Knottin, scorpion toxin-like"/>
    <property type="match status" value="1"/>
</dbReference>
<reference evidence="6" key="1">
    <citation type="journal article" date="2015" name="Fish Shellfish Immunol.">
        <title>An updated molecular basis for mussel immunity.</title>
        <authorList>
            <person name="Gerdol M."/>
            <person name="Venier P."/>
        </authorList>
    </citation>
    <scope>NUCLEOTIDE SEQUENCE</scope>
</reference>
<evidence type="ECO:0000259" key="5">
    <source>
        <dbReference type="PROSITE" id="PS51378"/>
    </source>
</evidence>
<dbReference type="InterPro" id="IPR036574">
    <property type="entry name" value="Scorpion_toxin-like_sf"/>
</dbReference>
<dbReference type="PROSITE" id="PS51378">
    <property type="entry name" value="INVERT_DEFENSINS"/>
    <property type="match status" value="1"/>
</dbReference>
<dbReference type="Pfam" id="PF01097">
    <property type="entry name" value="Defensin_2"/>
    <property type="match status" value="1"/>
</dbReference>
<keyword evidence="4" id="KW-0732">Signal</keyword>